<dbReference type="InterPro" id="IPR006638">
    <property type="entry name" value="Elp3/MiaA/NifB-like_rSAM"/>
</dbReference>
<evidence type="ECO:0000256" key="9">
    <source>
        <dbReference type="RuleBase" id="RU364116"/>
    </source>
</evidence>
<dbReference type="InterPro" id="IPR004559">
    <property type="entry name" value="HemW-like"/>
</dbReference>
<keyword evidence="5 9" id="KW-0479">Metal-binding</keyword>
<dbReference type="GO" id="GO:0051539">
    <property type="term" value="F:4 iron, 4 sulfur cluster binding"/>
    <property type="evidence" value="ECO:0007669"/>
    <property type="project" value="UniProtKB-UniRule"/>
</dbReference>
<evidence type="ECO:0000256" key="7">
    <source>
        <dbReference type="ARBA" id="ARBA00023014"/>
    </source>
</evidence>
<dbReference type="InterPro" id="IPR058240">
    <property type="entry name" value="rSAM_sf"/>
</dbReference>
<keyword evidence="4 9" id="KW-0949">S-adenosyl-L-methionine</keyword>
<dbReference type="InterPro" id="IPR007197">
    <property type="entry name" value="rSAM"/>
</dbReference>
<evidence type="ECO:0000256" key="4">
    <source>
        <dbReference type="ARBA" id="ARBA00022691"/>
    </source>
</evidence>
<dbReference type="Gene3D" id="3.20.20.70">
    <property type="entry name" value="Aldolase class I"/>
    <property type="match status" value="1"/>
</dbReference>
<accession>A0A9D0ZAP6</accession>
<dbReference type="PANTHER" id="PTHR13932">
    <property type="entry name" value="COPROPORPHYRINIGEN III OXIDASE"/>
    <property type="match status" value="1"/>
</dbReference>
<dbReference type="EMBL" id="DVFJ01000028">
    <property type="protein sequence ID" value="HIQ72054.1"/>
    <property type="molecule type" value="Genomic_DNA"/>
</dbReference>
<dbReference type="PANTHER" id="PTHR13932:SF5">
    <property type="entry name" value="RADICAL S-ADENOSYL METHIONINE DOMAIN-CONTAINING PROTEIN 1, MITOCHONDRIAL"/>
    <property type="match status" value="1"/>
</dbReference>
<dbReference type="SFLD" id="SFLDF00288">
    <property type="entry name" value="HemN-like__clustered_with_nucl"/>
    <property type="match status" value="1"/>
</dbReference>
<dbReference type="InterPro" id="IPR013785">
    <property type="entry name" value="Aldolase_TIM"/>
</dbReference>
<dbReference type="SUPFAM" id="SSF102114">
    <property type="entry name" value="Radical SAM enzymes"/>
    <property type="match status" value="1"/>
</dbReference>
<comment type="similarity">
    <text evidence="1">Belongs to the anaerobic coproporphyrinogen-III oxidase family. HemW subfamily.</text>
</comment>
<evidence type="ECO:0000256" key="5">
    <source>
        <dbReference type="ARBA" id="ARBA00022723"/>
    </source>
</evidence>
<dbReference type="NCBIfam" id="TIGR00539">
    <property type="entry name" value="hemN_rel"/>
    <property type="match status" value="1"/>
</dbReference>
<comment type="caution">
    <text evidence="11">The sequence shown here is derived from an EMBL/GenBank/DDBJ whole genome shotgun (WGS) entry which is preliminary data.</text>
</comment>
<keyword evidence="9" id="KW-0004">4Fe-4S</keyword>
<dbReference type="InterPro" id="IPR010723">
    <property type="entry name" value="HemN_C"/>
</dbReference>
<evidence type="ECO:0000256" key="8">
    <source>
        <dbReference type="ARBA" id="ARBA00023186"/>
    </source>
</evidence>
<gene>
    <name evidence="11" type="primary">hemW</name>
    <name evidence="11" type="ORF">IAB73_07600</name>
</gene>
<dbReference type="SFLD" id="SFLDF00562">
    <property type="entry name" value="HemN-like__clustered_with_heat"/>
    <property type="match status" value="1"/>
</dbReference>
<dbReference type="Pfam" id="PF06969">
    <property type="entry name" value="HemN_C"/>
    <property type="match status" value="1"/>
</dbReference>
<dbReference type="GO" id="GO:0006779">
    <property type="term" value="P:porphyrin-containing compound biosynthetic process"/>
    <property type="evidence" value="ECO:0007669"/>
    <property type="project" value="InterPro"/>
</dbReference>
<comment type="function">
    <text evidence="9">Probably acts as a heme chaperone, transferring heme to an unknown acceptor. Binds one molecule of heme per monomer, possibly covalently. Binds 1 [4Fe-4S] cluster. The cluster is coordinated with 3 cysteines and an exchangeable S-adenosyl-L-methionine.</text>
</comment>
<protein>
    <recommendedName>
        <fullName evidence="2 9">Heme chaperone HemW</fullName>
    </recommendedName>
</protein>
<keyword evidence="6 9" id="KW-0408">Iron</keyword>
<keyword evidence="3 9" id="KW-0349">Heme</keyword>
<reference evidence="11" key="2">
    <citation type="journal article" date="2021" name="PeerJ">
        <title>Extensive microbial diversity within the chicken gut microbiome revealed by metagenomics and culture.</title>
        <authorList>
            <person name="Gilroy R."/>
            <person name="Ravi A."/>
            <person name="Getino M."/>
            <person name="Pursley I."/>
            <person name="Horton D.L."/>
            <person name="Alikhan N.F."/>
            <person name="Baker D."/>
            <person name="Gharbi K."/>
            <person name="Hall N."/>
            <person name="Watson M."/>
            <person name="Adriaenssens E.M."/>
            <person name="Foster-Nyarko E."/>
            <person name="Jarju S."/>
            <person name="Secka A."/>
            <person name="Antonio M."/>
            <person name="Oren A."/>
            <person name="Chaudhuri R.R."/>
            <person name="La Ragione R."/>
            <person name="Hildebrand F."/>
            <person name="Pallen M.J."/>
        </authorList>
    </citation>
    <scope>NUCLEOTIDE SEQUENCE</scope>
    <source>
        <strain evidence="11">ChiSxjej2B14-6234</strain>
    </source>
</reference>
<dbReference type="GO" id="GO:0005737">
    <property type="term" value="C:cytoplasm"/>
    <property type="evidence" value="ECO:0007669"/>
    <property type="project" value="UniProtKB-SubCell"/>
</dbReference>
<dbReference type="CDD" id="cd01335">
    <property type="entry name" value="Radical_SAM"/>
    <property type="match status" value="1"/>
</dbReference>
<sequence>MDIGLYIHIPFCIQKCAYCDFASFPGMLQSADAYIEALSLELRAQAERFGACRAATVFVGGGTPTLLTGAQLGRLLDAARASFPFAPDAEITLEGNPGTLTRENLRAYRAAGVNRLSLGMQAAQDVLLERLGRIHRMPDVVAGVRMAREAGFDNLNLDLMYGLPGQTRADWAQTLRAALDLAPEHLSCYALIVEDGTRLALALREGRMPPVPGEEDERAMYDAAIQAARAAGLAQYELSNFARPGRACRHNLTYWECRPYLGVGLAAHSYMDGRRFGNTASIGAYMTCMRERRRAAQEDEAIGEDERMFERVMLGLRLTRGVDGARFQTDFGLTLSQRFGEPLARMVRAGLLEWDGPFLRLTRRGMDVQNAVLVELM</sequence>
<dbReference type="SFLD" id="SFLDG01082">
    <property type="entry name" value="B12-binding_domain_containing"/>
    <property type="match status" value="1"/>
</dbReference>
<evidence type="ECO:0000256" key="2">
    <source>
        <dbReference type="ARBA" id="ARBA00017228"/>
    </source>
</evidence>
<dbReference type="SFLD" id="SFLDG01065">
    <property type="entry name" value="anaerobic_coproporphyrinogen-I"/>
    <property type="match status" value="1"/>
</dbReference>
<name>A0A9D0ZAP6_9FIRM</name>
<evidence type="ECO:0000256" key="3">
    <source>
        <dbReference type="ARBA" id="ARBA00022617"/>
    </source>
</evidence>
<comment type="subcellular location">
    <subcellularLocation>
        <location evidence="9">Cytoplasm</location>
    </subcellularLocation>
</comment>
<dbReference type="Proteomes" id="UP000886887">
    <property type="component" value="Unassembled WGS sequence"/>
</dbReference>
<dbReference type="AlphaFoldDB" id="A0A9D0ZAP6"/>
<dbReference type="Pfam" id="PF04055">
    <property type="entry name" value="Radical_SAM"/>
    <property type="match status" value="1"/>
</dbReference>
<dbReference type="PROSITE" id="PS51918">
    <property type="entry name" value="RADICAL_SAM"/>
    <property type="match status" value="1"/>
</dbReference>
<proteinExistence type="inferred from homology"/>
<evidence type="ECO:0000313" key="11">
    <source>
        <dbReference type="EMBL" id="HIQ72054.1"/>
    </source>
</evidence>
<dbReference type="SFLD" id="SFLDS00029">
    <property type="entry name" value="Radical_SAM"/>
    <property type="match status" value="1"/>
</dbReference>
<dbReference type="GO" id="GO:0004109">
    <property type="term" value="F:coproporphyrinogen oxidase activity"/>
    <property type="evidence" value="ECO:0007669"/>
    <property type="project" value="InterPro"/>
</dbReference>
<dbReference type="SMART" id="SM00729">
    <property type="entry name" value="Elp3"/>
    <property type="match status" value="1"/>
</dbReference>
<keyword evidence="7 9" id="KW-0411">Iron-sulfur</keyword>
<reference evidence="11" key="1">
    <citation type="submission" date="2020-10" db="EMBL/GenBank/DDBJ databases">
        <authorList>
            <person name="Gilroy R."/>
        </authorList>
    </citation>
    <scope>NUCLEOTIDE SEQUENCE</scope>
    <source>
        <strain evidence="11">ChiSxjej2B14-6234</strain>
    </source>
</reference>
<feature type="domain" description="Radical SAM core" evidence="10">
    <location>
        <begin position="1"/>
        <end position="234"/>
    </location>
</feature>
<organism evidence="11 12">
    <name type="scientific">Candidatus Onthenecus intestinigallinarum</name>
    <dbReference type="NCBI Taxonomy" id="2840875"/>
    <lineage>
        <taxon>Bacteria</taxon>
        <taxon>Bacillati</taxon>
        <taxon>Bacillota</taxon>
        <taxon>Clostridia</taxon>
        <taxon>Eubacteriales</taxon>
        <taxon>Candidatus Onthenecus</taxon>
    </lineage>
</organism>
<keyword evidence="9" id="KW-0963">Cytoplasm</keyword>
<keyword evidence="8 9" id="KW-0143">Chaperone</keyword>
<evidence type="ECO:0000256" key="1">
    <source>
        <dbReference type="ARBA" id="ARBA00006100"/>
    </source>
</evidence>
<evidence type="ECO:0000256" key="6">
    <source>
        <dbReference type="ARBA" id="ARBA00023004"/>
    </source>
</evidence>
<evidence type="ECO:0000259" key="10">
    <source>
        <dbReference type="PROSITE" id="PS51918"/>
    </source>
</evidence>
<evidence type="ECO:0000313" key="12">
    <source>
        <dbReference type="Proteomes" id="UP000886887"/>
    </source>
</evidence>
<dbReference type="InterPro" id="IPR034505">
    <property type="entry name" value="Coproporphyrinogen-III_oxidase"/>
</dbReference>
<dbReference type="GO" id="GO:0046872">
    <property type="term" value="F:metal ion binding"/>
    <property type="evidence" value="ECO:0007669"/>
    <property type="project" value="UniProtKB-UniRule"/>
</dbReference>